<proteinExistence type="predicted"/>
<dbReference type="VEuPathDB" id="VectorBase:AALB001651"/>
<dbReference type="Proteomes" id="UP000069272">
    <property type="component" value="Chromosome 2L"/>
</dbReference>
<evidence type="ECO:0000313" key="2">
    <source>
        <dbReference type="Proteomes" id="UP000069272"/>
    </source>
</evidence>
<evidence type="ECO:0000313" key="1">
    <source>
        <dbReference type="EnsemblMetazoa" id="AALB001651-PA"/>
    </source>
</evidence>
<reference evidence="1 2" key="1">
    <citation type="journal article" date="2017" name="G3 (Bethesda)">
        <title>The Physical Genome Mapping of Anopheles albimanus Corrected Scaffold Misassemblies and Identified Interarm Rearrangements in Genus Anopheles.</title>
        <authorList>
            <person name="Artemov G.N."/>
            <person name="Peery A.N."/>
            <person name="Jiang X."/>
            <person name="Tu Z."/>
            <person name="Stegniy V.N."/>
            <person name="Sharakhova M.V."/>
            <person name="Sharakhov I.V."/>
        </authorList>
    </citation>
    <scope>NUCLEOTIDE SEQUENCE [LARGE SCALE GENOMIC DNA]</scope>
    <source>
        <strain evidence="1 2">ALBI9_A</strain>
    </source>
</reference>
<protein>
    <submittedName>
        <fullName evidence="1">Uncharacterized protein</fullName>
    </submittedName>
</protein>
<dbReference type="EnsemblMetazoa" id="AALB001651-RA">
    <property type="protein sequence ID" value="AALB001651-PA"/>
    <property type="gene ID" value="AALB001651"/>
</dbReference>
<reference evidence="1" key="2">
    <citation type="submission" date="2022-08" db="UniProtKB">
        <authorList>
            <consortium name="EnsemblMetazoa"/>
        </authorList>
    </citation>
    <scope>IDENTIFICATION</scope>
    <source>
        <strain evidence="1">STECLA/ALBI9_A</strain>
    </source>
</reference>
<keyword evidence="2" id="KW-1185">Reference proteome</keyword>
<dbReference type="AlphaFoldDB" id="A0A182F5A9"/>
<accession>A0A182F5A9</accession>
<sequence>MVVPLASECSFCSLASPGSSYATAKRNGRS</sequence>
<organism evidence="1 2">
    <name type="scientific">Anopheles albimanus</name>
    <name type="common">New world malaria mosquito</name>
    <dbReference type="NCBI Taxonomy" id="7167"/>
    <lineage>
        <taxon>Eukaryota</taxon>
        <taxon>Metazoa</taxon>
        <taxon>Ecdysozoa</taxon>
        <taxon>Arthropoda</taxon>
        <taxon>Hexapoda</taxon>
        <taxon>Insecta</taxon>
        <taxon>Pterygota</taxon>
        <taxon>Neoptera</taxon>
        <taxon>Endopterygota</taxon>
        <taxon>Diptera</taxon>
        <taxon>Nematocera</taxon>
        <taxon>Culicoidea</taxon>
        <taxon>Culicidae</taxon>
        <taxon>Anophelinae</taxon>
        <taxon>Anopheles</taxon>
    </lineage>
</organism>
<name>A0A182F5A9_ANOAL</name>